<protein>
    <submittedName>
        <fullName evidence="2">Uncharacterized protein</fullName>
    </submittedName>
</protein>
<evidence type="ECO:0000256" key="1">
    <source>
        <dbReference type="SAM" id="MobiDB-lite"/>
    </source>
</evidence>
<feature type="region of interest" description="Disordered" evidence="1">
    <location>
        <begin position="43"/>
        <end position="66"/>
    </location>
</feature>
<organism evidence="2 3">
    <name type="scientific">Cystobacter fuscus (strain ATCC 25194 / DSM 2262 / NBRC 100088 / M29)</name>
    <dbReference type="NCBI Taxonomy" id="1242864"/>
    <lineage>
        <taxon>Bacteria</taxon>
        <taxon>Pseudomonadati</taxon>
        <taxon>Myxococcota</taxon>
        <taxon>Myxococcia</taxon>
        <taxon>Myxococcales</taxon>
        <taxon>Cystobacterineae</taxon>
        <taxon>Archangiaceae</taxon>
        <taxon>Cystobacter</taxon>
    </lineage>
</organism>
<reference evidence="2" key="1">
    <citation type="submission" date="2013-05" db="EMBL/GenBank/DDBJ databases">
        <title>Genome assembly of Cystobacter fuscus DSM 2262.</title>
        <authorList>
            <person name="Sharma G."/>
            <person name="Khatri I."/>
            <person name="Kaur C."/>
            <person name="Mayilraj S."/>
            <person name="Subramanian S."/>
        </authorList>
    </citation>
    <scope>NUCLEOTIDE SEQUENCE [LARGE SCALE GENOMIC DNA]</scope>
    <source>
        <strain evidence="2">DSM 2262</strain>
    </source>
</reference>
<accession>S9PCS6</accession>
<sequence>MGQLIEEETDVGKLLLQRFAGACGHRLAACRAELATQALLPTGRTVHGGTSSKMGARAAPHHAVGRAGRAAYRTHLPGRMDAPSSC</sequence>
<evidence type="ECO:0000313" key="2">
    <source>
        <dbReference type="EMBL" id="EPX60906.1"/>
    </source>
</evidence>
<evidence type="ECO:0000313" key="3">
    <source>
        <dbReference type="Proteomes" id="UP000011682"/>
    </source>
</evidence>
<proteinExistence type="predicted"/>
<gene>
    <name evidence="2" type="ORF">D187_001558</name>
</gene>
<dbReference type="AlphaFoldDB" id="S9PCS6"/>
<keyword evidence="3" id="KW-1185">Reference proteome</keyword>
<name>S9PCS6_CYSF2</name>
<dbReference type="Proteomes" id="UP000011682">
    <property type="component" value="Unassembled WGS sequence"/>
</dbReference>
<comment type="caution">
    <text evidence="2">The sequence shown here is derived from an EMBL/GenBank/DDBJ whole genome shotgun (WGS) entry which is preliminary data.</text>
</comment>
<dbReference type="EMBL" id="ANAH02000011">
    <property type="protein sequence ID" value="EPX60906.1"/>
    <property type="molecule type" value="Genomic_DNA"/>
</dbReference>